<keyword evidence="4" id="KW-1185">Reference proteome</keyword>
<dbReference type="EMBL" id="JAGWCR010000008">
    <property type="protein sequence ID" value="MBS3650118.1"/>
    <property type="molecule type" value="Genomic_DNA"/>
</dbReference>
<accession>A0A942I3C4</accession>
<dbReference type="Pfam" id="PF06812">
    <property type="entry name" value="ImpA_N"/>
    <property type="match status" value="1"/>
</dbReference>
<dbReference type="InterPro" id="IPR010657">
    <property type="entry name" value="ImpA_N"/>
</dbReference>
<name>A0A942I3C4_9HYPH</name>
<proteinExistence type="predicted"/>
<dbReference type="AlphaFoldDB" id="A0A942I3C4"/>
<dbReference type="Proteomes" id="UP000680348">
    <property type="component" value="Unassembled WGS sequence"/>
</dbReference>
<dbReference type="PANTHER" id="PTHR37951">
    <property type="entry name" value="CYTOPLASMIC PROTEIN-RELATED"/>
    <property type="match status" value="1"/>
</dbReference>
<reference evidence="3" key="1">
    <citation type="submission" date="2021-04" db="EMBL/GenBank/DDBJ databases">
        <title>Pseudaminobacter soli sp. nov., isolated from paddy soil contaminated by heavy metals.</title>
        <authorList>
            <person name="Zhang K."/>
        </authorList>
    </citation>
    <scope>NUCLEOTIDE SEQUENCE</scope>
    <source>
        <strain evidence="3">19-2017</strain>
    </source>
</reference>
<dbReference type="PANTHER" id="PTHR37951:SF1">
    <property type="entry name" value="TYPE VI SECRETION SYSTEM COMPONENT TSSA1"/>
    <property type="match status" value="1"/>
</dbReference>
<dbReference type="RefSeq" id="WP_188255673.1">
    <property type="nucleotide sequence ID" value="NZ_JABVCF010000008.1"/>
</dbReference>
<evidence type="ECO:0000256" key="1">
    <source>
        <dbReference type="SAM" id="MobiDB-lite"/>
    </source>
</evidence>
<feature type="region of interest" description="Disordered" evidence="1">
    <location>
        <begin position="249"/>
        <end position="269"/>
    </location>
</feature>
<organism evidence="3 4">
    <name type="scientific">Pseudaminobacter soli</name>
    <name type="common">ex Zhang et al. 2022</name>
    <dbReference type="NCBI Taxonomy" id="2831468"/>
    <lineage>
        <taxon>Bacteria</taxon>
        <taxon>Pseudomonadati</taxon>
        <taxon>Pseudomonadota</taxon>
        <taxon>Alphaproteobacteria</taxon>
        <taxon>Hyphomicrobiales</taxon>
        <taxon>Phyllobacteriaceae</taxon>
        <taxon>Pseudaminobacter</taxon>
    </lineage>
</organism>
<sequence>MRFDSLINPVSESEPCGPDLDEIGDDQYLNYMMGADNRLPSRYLDAETGAPFDRAKIDLKTETQAIGGFLEQSRDLRLLTLEARLQALAGQIIAFSECLQALAGLLEKFWDDVHPKDFDGDFTLRQNTVGVLEDRTTVILPLQYAPIVRDQRAGPISLREYLVATGKAQPREEEHTLDVNQIIETLRSEGHRGVVDAIHSSLTAGFGALRTIQTVFDEGTDYQYSPNFDLLRGVLGDLRKLIETARPDLGSGNAEAEASPQAEASTTTGGEVTHIELAAAARPAAAAVSVTSHAAASAALLAAEQYFGRSEPSSPALLLVHQARQLIGKPLVAALEALMPDYAEYASIVIDPSVGFEFNMTKMRAIVEDYAASADHAAEETEIPAFEARTRAEALALISGVGAFFRSVEPSSPIPMVLGRAERFMSQSFQSILAELMPKKAAE</sequence>
<evidence type="ECO:0000259" key="2">
    <source>
        <dbReference type="Pfam" id="PF06812"/>
    </source>
</evidence>
<comment type="caution">
    <text evidence="3">The sequence shown here is derived from an EMBL/GenBank/DDBJ whole genome shotgun (WGS) entry which is preliminary data.</text>
</comment>
<feature type="domain" description="ImpA N-terminal" evidence="2">
    <location>
        <begin position="8"/>
        <end position="133"/>
    </location>
</feature>
<dbReference type="InterPro" id="IPR017740">
    <property type="entry name" value="TssA-like"/>
</dbReference>
<gene>
    <name evidence="3" type="ORF">KEU06_16010</name>
</gene>
<evidence type="ECO:0000313" key="4">
    <source>
        <dbReference type="Proteomes" id="UP000680348"/>
    </source>
</evidence>
<feature type="compositionally biased region" description="Low complexity" evidence="1">
    <location>
        <begin position="254"/>
        <end position="268"/>
    </location>
</feature>
<evidence type="ECO:0000313" key="3">
    <source>
        <dbReference type="EMBL" id="MBS3650118.1"/>
    </source>
</evidence>
<protein>
    <submittedName>
        <fullName evidence="3">Type VI secretion system ImpA family N-terminal domain-containing protein</fullName>
    </submittedName>
</protein>